<dbReference type="AlphaFoldDB" id="A0A1H3T3W8"/>
<protein>
    <submittedName>
        <fullName evidence="2">Uncharacterized protein</fullName>
    </submittedName>
</protein>
<organism evidence="2 3">
    <name type="scientific">Amycolatopsis xylanica</name>
    <dbReference type="NCBI Taxonomy" id="589385"/>
    <lineage>
        <taxon>Bacteria</taxon>
        <taxon>Bacillati</taxon>
        <taxon>Actinomycetota</taxon>
        <taxon>Actinomycetes</taxon>
        <taxon>Pseudonocardiales</taxon>
        <taxon>Pseudonocardiaceae</taxon>
        <taxon>Amycolatopsis</taxon>
    </lineage>
</organism>
<dbReference type="STRING" id="589385.SAMN05421504_11752"/>
<keyword evidence="3" id="KW-1185">Reference proteome</keyword>
<evidence type="ECO:0000256" key="1">
    <source>
        <dbReference type="SAM" id="MobiDB-lite"/>
    </source>
</evidence>
<feature type="compositionally biased region" description="Basic and acidic residues" evidence="1">
    <location>
        <begin position="27"/>
        <end position="41"/>
    </location>
</feature>
<dbReference type="Proteomes" id="UP000199515">
    <property type="component" value="Unassembled WGS sequence"/>
</dbReference>
<accession>A0A1H3T3W8</accession>
<reference evidence="2 3" key="1">
    <citation type="submission" date="2016-10" db="EMBL/GenBank/DDBJ databases">
        <authorList>
            <person name="de Groot N.N."/>
        </authorList>
    </citation>
    <scope>NUCLEOTIDE SEQUENCE [LARGE SCALE GENOMIC DNA]</scope>
    <source>
        <strain evidence="2 3">CPCC 202699</strain>
    </source>
</reference>
<gene>
    <name evidence="2" type="ORF">SAMN05421504_11752</name>
</gene>
<feature type="region of interest" description="Disordered" evidence="1">
    <location>
        <begin position="1"/>
        <end position="56"/>
    </location>
</feature>
<name>A0A1H3T3W8_9PSEU</name>
<evidence type="ECO:0000313" key="2">
    <source>
        <dbReference type="EMBL" id="SDZ44627.1"/>
    </source>
</evidence>
<proteinExistence type="predicted"/>
<feature type="compositionally biased region" description="Basic and acidic residues" evidence="1">
    <location>
        <begin position="1"/>
        <end position="12"/>
    </location>
</feature>
<sequence>MAEDTSRYDKAHSASGVAPVQFSASAETHDIAVKATNRDAVSRSPFATDGATHTRD</sequence>
<dbReference type="EMBL" id="FNON01000017">
    <property type="protein sequence ID" value="SDZ44627.1"/>
    <property type="molecule type" value="Genomic_DNA"/>
</dbReference>
<evidence type="ECO:0000313" key="3">
    <source>
        <dbReference type="Proteomes" id="UP000199515"/>
    </source>
</evidence>